<organism evidence="2 3">
    <name type="scientific">Eggerthia catenaformis OT 569 = DSM 20559</name>
    <dbReference type="NCBI Taxonomy" id="999415"/>
    <lineage>
        <taxon>Bacteria</taxon>
        <taxon>Bacillati</taxon>
        <taxon>Bacillota</taxon>
        <taxon>Erysipelotrichia</taxon>
        <taxon>Erysipelotrichales</taxon>
        <taxon>Coprobacillaceae</taxon>
        <taxon>Eggerthia</taxon>
    </lineage>
</organism>
<feature type="transmembrane region" description="Helical" evidence="1">
    <location>
        <begin position="47"/>
        <end position="72"/>
    </location>
</feature>
<keyword evidence="3" id="KW-1185">Reference proteome</keyword>
<protein>
    <submittedName>
        <fullName evidence="2">Uncharacterized protein</fullName>
    </submittedName>
</protein>
<accession>M2Q2H7</accession>
<feature type="transmembrane region" description="Helical" evidence="1">
    <location>
        <begin position="92"/>
        <end position="111"/>
    </location>
</feature>
<evidence type="ECO:0000313" key="2">
    <source>
        <dbReference type="EMBL" id="EMD17110.1"/>
    </source>
</evidence>
<keyword evidence="1" id="KW-0472">Membrane</keyword>
<comment type="caution">
    <text evidence="2">The sequence shown here is derived from an EMBL/GenBank/DDBJ whole genome shotgun (WGS) entry which is preliminary data.</text>
</comment>
<keyword evidence="1" id="KW-0812">Transmembrane</keyword>
<dbReference type="AlphaFoldDB" id="M2Q2H7"/>
<keyword evidence="1" id="KW-1133">Transmembrane helix</keyword>
<gene>
    <name evidence="2" type="ORF">HMPREF9943_00673</name>
</gene>
<name>M2Q2H7_9FIRM</name>
<dbReference type="EMBL" id="AGEJ01000011">
    <property type="protein sequence ID" value="EMD17110.1"/>
    <property type="molecule type" value="Genomic_DNA"/>
</dbReference>
<dbReference type="BioCyc" id="ECAT999415-HMP:GTTI-694-MONOMER"/>
<dbReference type="STRING" id="999415.HMPREF9943_00673"/>
<sequence>MIMYAAAMGKTITAFLNAYRPFLSMDFLRCLCGDFCLLRSCISRRCFNTLCFSGGLCCSLAAAVGFPAYLIFPLGKVTVVLFYNAFHFSESSHKYLHIWIIVLFECIGDFIQPVGNLRFGFFDFYL</sequence>
<evidence type="ECO:0000256" key="1">
    <source>
        <dbReference type="SAM" id="Phobius"/>
    </source>
</evidence>
<dbReference type="eggNOG" id="ENOG50345SW">
    <property type="taxonomic scope" value="Bacteria"/>
</dbReference>
<evidence type="ECO:0000313" key="3">
    <source>
        <dbReference type="Proteomes" id="UP000011758"/>
    </source>
</evidence>
<proteinExistence type="predicted"/>
<reference evidence="2 3" key="1">
    <citation type="submission" date="2013-02" db="EMBL/GenBank/DDBJ databases">
        <title>The Genome Sequence of Lactobacillus catenaformis F0143.</title>
        <authorList>
            <consortium name="The Broad Institute Genome Sequencing Platform"/>
            <person name="Earl A."/>
            <person name="Ward D."/>
            <person name="Feldgarden M."/>
            <person name="Gevers D."/>
            <person name="Izard J."/>
            <person name="Blanton J.M."/>
            <person name="Mathney J."/>
            <person name="Dewhirst F.E."/>
            <person name="Young S.K."/>
            <person name="Zeng Q."/>
            <person name="Gargeya S."/>
            <person name="Fitzgerald M."/>
            <person name="Haas B."/>
            <person name="Abouelleil A."/>
            <person name="Alvarado L."/>
            <person name="Arachchi H.M."/>
            <person name="Berlin A."/>
            <person name="Chapman S.B."/>
            <person name="Gearin G."/>
            <person name="Goldberg J."/>
            <person name="Griggs A."/>
            <person name="Gujja S."/>
            <person name="Hansen M."/>
            <person name="Heiman D."/>
            <person name="Howarth C."/>
            <person name="Larimer J."/>
            <person name="Lui A."/>
            <person name="MacDonald P.J.P."/>
            <person name="McCowen C."/>
            <person name="Montmayeur A."/>
            <person name="Murphy C."/>
            <person name="Neiman D."/>
            <person name="Pearson M."/>
            <person name="Priest M."/>
            <person name="Roberts A."/>
            <person name="Saif S."/>
            <person name="Shea T."/>
            <person name="Sisk P."/>
            <person name="Stolte C."/>
            <person name="Sykes S."/>
            <person name="Wortman J."/>
            <person name="Nusbaum C."/>
            <person name="Birren B."/>
        </authorList>
    </citation>
    <scope>NUCLEOTIDE SEQUENCE [LARGE SCALE GENOMIC DNA]</scope>
    <source>
        <strain evidence="2 3">OT 569</strain>
    </source>
</reference>
<dbReference type="Proteomes" id="UP000011758">
    <property type="component" value="Unassembled WGS sequence"/>
</dbReference>